<feature type="compositionally biased region" description="Acidic residues" evidence="1">
    <location>
        <begin position="1"/>
        <end position="32"/>
    </location>
</feature>
<dbReference type="AlphaFoldDB" id="A0A9N7YSM8"/>
<evidence type="ECO:0000313" key="3">
    <source>
        <dbReference type="Proteomes" id="UP001153269"/>
    </source>
</evidence>
<reference evidence="2" key="1">
    <citation type="submission" date="2020-03" db="EMBL/GenBank/DDBJ databases">
        <authorList>
            <person name="Weist P."/>
        </authorList>
    </citation>
    <scope>NUCLEOTIDE SEQUENCE</scope>
</reference>
<evidence type="ECO:0000313" key="2">
    <source>
        <dbReference type="EMBL" id="CAB1438242.1"/>
    </source>
</evidence>
<name>A0A9N7YSM8_PLEPL</name>
<organism evidence="2 3">
    <name type="scientific">Pleuronectes platessa</name>
    <name type="common">European plaice</name>
    <dbReference type="NCBI Taxonomy" id="8262"/>
    <lineage>
        <taxon>Eukaryota</taxon>
        <taxon>Metazoa</taxon>
        <taxon>Chordata</taxon>
        <taxon>Craniata</taxon>
        <taxon>Vertebrata</taxon>
        <taxon>Euteleostomi</taxon>
        <taxon>Actinopterygii</taxon>
        <taxon>Neopterygii</taxon>
        <taxon>Teleostei</taxon>
        <taxon>Neoteleostei</taxon>
        <taxon>Acanthomorphata</taxon>
        <taxon>Carangaria</taxon>
        <taxon>Pleuronectiformes</taxon>
        <taxon>Pleuronectoidei</taxon>
        <taxon>Pleuronectidae</taxon>
        <taxon>Pleuronectes</taxon>
    </lineage>
</organism>
<protein>
    <submittedName>
        <fullName evidence="2">Uncharacterized protein</fullName>
    </submittedName>
</protein>
<keyword evidence="3" id="KW-1185">Reference proteome</keyword>
<accession>A0A9N7YSM8</accession>
<feature type="region of interest" description="Disordered" evidence="1">
    <location>
        <begin position="1"/>
        <end position="36"/>
    </location>
</feature>
<proteinExistence type="predicted"/>
<dbReference type="Proteomes" id="UP001153269">
    <property type="component" value="Unassembled WGS sequence"/>
</dbReference>
<sequence length="110" mass="12318">MVQEDEDGADEDGEEEDEEHENREEDEEEDGEMASGVGWYTDAMWLYITADSGCNWMRKCCAQQQQHHSSSSSSSITTTPPLCASCRIAQSLSGRITRPWRGREAGVREG</sequence>
<comment type="caution">
    <text evidence="2">The sequence shown here is derived from an EMBL/GenBank/DDBJ whole genome shotgun (WGS) entry which is preliminary data.</text>
</comment>
<gene>
    <name evidence="2" type="ORF">PLEPLA_LOCUS26189</name>
</gene>
<evidence type="ECO:0000256" key="1">
    <source>
        <dbReference type="SAM" id="MobiDB-lite"/>
    </source>
</evidence>
<dbReference type="EMBL" id="CADEAL010002124">
    <property type="protein sequence ID" value="CAB1438242.1"/>
    <property type="molecule type" value="Genomic_DNA"/>
</dbReference>